<dbReference type="UniPathway" id="UPA00060">
    <property type="reaction ID" value="UER00142"/>
</dbReference>
<feature type="binding site" evidence="1">
    <location>
        <position position="327"/>
    </location>
    <ligand>
        <name>substrate</name>
    </ligand>
</feature>
<feature type="binding site" evidence="1">
    <location>
        <position position="93"/>
    </location>
    <ligand>
        <name>Mg(2+)</name>
        <dbReference type="ChEBI" id="CHEBI:18420"/>
        <label>3</label>
    </ligand>
</feature>
<dbReference type="InterPro" id="IPR036921">
    <property type="entry name" value="PurM-like_N_sf"/>
</dbReference>
<reference evidence="3 4" key="1">
    <citation type="submission" date="2020-07" db="EMBL/GenBank/DDBJ databases">
        <title>Sequencing the genomes of 1000 actinobacteria strains.</title>
        <authorList>
            <person name="Klenk H.-P."/>
        </authorList>
    </citation>
    <scope>NUCLEOTIDE SEQUENCE [LARGE SCALE GENOMIC DNA]</scope>
    <source>
        <strain evidence="3 4">DSM 103164</strain>
    </source>
</reference>
<keyword evidence="1 3" id="KW-0808">Transferase</keyword>
<dbReference type="InterPro" id="IPR006283">
    <property type="entry name" value="ThiL-like"/>
</dbReference>
<feature type="binding site" evidence="1">
    <location>
        <position position="228"/>
    </location>
    <ligand>
        <name>Mg(2+)</name>
        <dbReference type="ChEBI" id="CHEBI:18420"/>
        <label>3</label>
    </ligand>
</feature>
<accession>A0A7Z0DBY8</accession>
<dbReference type="HAMAP" id="MF_02128">
    <property type="entry name" value="TMP_kinase"/>
    <property type="match status" value="1"/>
</dbReference>
<organism evidence="3 4">
    <name type="scientific">Naumannella cuiyingiana</name>
    <dbReference type="NCBI Taxonomy" id="1347891"/>
    <lineage>
        <taxon>Bacteria</taxon>
        <taxon>Bacillati</taxon>
        <taxon>Actinomycetota</taxon>
        <taxon>Actinomycetes</taxon>
        <taxon>Propionibacteriales</taxon>
        <taxon>Propionibacteriaceae</taxon>
        <taxon>Naumannella</taxon>
    </lineage>
</organism>
<dbReference type="AlphaFoldDB" id="A0A7Z0DBY8"/>
<comment type="pathway">
    <text evidence="1">Cofactor biosynthesis; thiamine diphosphate biosynthesis; thiamine diphosphate from thiamine phosphate: step 1/1.</text>
</comment>
<dbReference type="PANTHER" id="PTHR30270:SF0">
    <property type="entry name" value="THIAMINE-MONOPHOSPHATE KINASE"/>
    <property type="match status" value="1"/>
</dbReference>
<keyword evidence="1" id="KW-0784">Thiamine biosynthesis</keyword>
<feature type="binding site" evidence="1">
    <location>
        <position position="231"/>
    </location>
    <ligand>
        <name>Mg(2+)</name>
        <dbReference type="ChEBI" id="CHEBI:18420"/>
        <label>5</label>
    </ligand>
</feature>
<comment type="miscellaneous">
    <text evidence="1">Reaction mechanism of ThiL seems to utilize a direct, inline transfer of the gamma-phosphate of ATP to TMP rather than a phosphorylated enzyme intermediate.</text>
</comment>
<dbReference type="SUPFAM" id="SSF55326">
    <property type="entry name" value="PurM N-terminal domain-like"/>
    <property type="match status" value="1"/>
</dbReference>
<feature type="binding site" evidence="1">
    <location>
        <position position="64"/>
    </location>
    <ligand>
        <name>Mg(2+)</name>
        <dbReference type="ChEBI" id="CHEBI:18420"/>
        <label>1</label>
    </ligand>
</feature>
<dbReference type="GO" id="GO:0009030">
    <property type="term" value="F:thiamine-phosphate kinase activity"/>
    <property type="evidence" value="ECO:0007669"/>
    <property type="project" value="UniProtKB-UniRule"/>
</dbReference>
<comment type="caution">
    <text evidence="1">Lacks conserved residue(s) required for the propagation of feature annotation.</text>
</comment>
<comment type="function">
    <text evidence="1">Catalyzes the ATP-dependent phosphorylation of thiamine-monophosphate (TMP) to form thiamine-pyrophosphate (TPP), the active form of vitamin B1.</text>
</comment>
<dbReference type="RefSeq" id="WP_179446152.1">
    <property type="nucleotide sequence ID" value="NZ_JACBZS010000001.1"/>
</dbReference>
<feature type="binding site" evidence="1">
    <location>
        <position position="62"/>
    </location>
    <ligand>
        <name>Mg(2+)</name>
        <dbReference type="ChEBI" id="CHEBI:18420"/>
        <label>4</label>
    </ligand>
</feature>
<feature type="binding site" evidence="1">
    <location>
        <position position="141"/>
    </location>
    <ligand>
        <name>Mg(2+)</name>
        <dbReference type="ChEBI" id="CHEBI:18420"/>
        <label>1</label>
    </ligand>
</feature>
<dbReference type="InterPro" id="IPR036676">
    <property type="entry name" value="PurM-like_C_sf"/>
</dbReference>
<keyword evidence="1 3" id="KW-0418">Kinase</keyword>
<dbReference type="EC" id="2.7.4.16" evidence="1"/>
<dbReference type="GO" id="GO:0009228">
    <property type="term" value="P:thiamine biosynthetic process"/>
    <property type="evidence" value="ECO:0007669"/>
    <property type="project" value="UniProtKB-KW"/>
</dbReference>
<dbReference type="PANTHER" id="PTHR30270">
    <property type="entry name" value="THIAMINE-MONOPHOSPHATE KINASE"/>
    <property type="match status" value="1"/>
</dbReference>
<dbReference type="Gene3D" id="3.90.650.10">
    <property type="entry name" value="PurM-like C-terminal domain"/>
    <property type="match status" value="1"/>
</dbReference>
<name>A0A7Z0DBY8_9ACTN</name>
<dbReference type="EMBL" id="JACBZS010000001">
    <property type="protein sequence ID" value="NYI72489.1"/>
    <property type="molecule type" value="Genomic_DNA"/>
</dbReference>
<evidence type="ECO:0000259" key="2">
    <source>
        <dbReference type="Pfam" id="PF00586"/>
    </source>
</evidence>
<dbReference type="PIRSF" id="PIRSF005303">
    <property type="entry name" value="Thiam_monoph_kin"/>
    <property type="match status" value="1"/>
</dbReference>
<proteinExistence type="inferred from homology"/>
<dbReference type="Pfam" id="PF00586">
    <property type="entry name" value="AIRS"/>
    <property type="match status" value="1"/>
</dbReference>
<sequence>MSSDSAGPTIAEIGEFGLIDQVLAGLPTQEAVRVGPGDEDAVRVGPGDDGAVIDFSGPVVCSTDTMVEGVHFRRDWSWAHEVGRKAAAVNLADIEAMGARPVALLVAFSAPPELPASWARQCSQGLAEEAAAAGAVLVGGDMTRSGEVTIAVTALGTPAAGGPVLRSGARPGQVIALRGRVGWAAAGLVVLSRGFRSPRAVVEAQKVPQVPYGAGAEAAAAGAGALIDVSDGLLADLGHIADASDVTCDVDTGAFEVPDPLRAVAAATGSDPLALMLTGGEDHALAATFDEGRVPEGWLVIGRVRDAGPDGPGVLVDGAPWEEASGYEHFRR</sequence>
<comment type="similarity">
    <text evidence="1">Belongs to the thiamine-monophosphate kinase family.</text>
</comment>
<feature type="binding site" evidence="1">
    <location>
        <position position="49"/>
    </location>
    <ligand>
        <name>Mg(2+)</name>
        <dbReference type="ChEBI" id="CHEBI:18420"/>
        <label>3</label>
    </ligand>
</feature>
<feature type="binding site" evidence="1">
    <location>
        <position position="230"/>
    </location>
    <ligand>
        <name>ATP</name>
        <dbReference type="ChEBI" id="CHEBI:30616"/>
    </ligand>
</feature>
<keyword evidence="1" id="KW-0067">ATP-binding</keyword>
<feature type="binding site" evidence="1">
    <location>
        <position position="71"/>
    </location>
    <ligand>
        <name>substrate</name>
    </ligand>
</feature>
<dbReference type="CDD" id="cd02194">
    <property type="entry name" value="ThiL"/>
    <property type="match status" value="1"/>
</dbReference>
<dbReference type="GO" id="GO:0009229">
    <property type="term" value="P:thiamine diphosphate biosynthetic process"/>
    <property type="evidence" value="ECO:0007669"/>
    <property type="project" value="UniProtKB-UniRule"/>
</dbReference>
<feature type="binding site" evidence="1">
    <location>
        <position position="281"/>
    </location>
    <ligand>
        <name>substrate</name>
    </ligand>
</feature>
<dbReference type="GO" id="GO:0005524">
    <property type="term" value="F:ATP binding"/>
    <property type="evidence" value="ECO:0007669"/>
    <property type="project" value="UniProtKB-UniRule"/>
</dbReference>
<feature type="binding site" evidence="1">
    <location>
        <begin position="140"/>
        <end position="141"/>
    </location>
    <ligand>
        <name>ATP</name>
        <dbReference type="ChEBI" id="CHEBI:30616"/>
    </ligand>
</feature>
<dbReference type="NCBIfam" id="NF004351">
    <property type="entry name" value="PRK05731.1-4"/>
    <property type="match status" value="1"/>
</dbReference>
<feature type="binding site" evidence="1">
    <location>
        <position position="93"/>
    </location>
    <ligand>
        <name>Mg(2+)</name>
        <dbReference type="ChEBI" id="CHEBI:18420"/>
        <label>2</label>
    </ligand>
</feature>
<feature type="binding site" evidence="1">
    <location>
        <position position="63"/>
    </location>
    <ligand>
        <name>Mg(2+)</name>
        <dbReference type="ChEBI" id="CHEBI:18420"/>
        <label>1</label>
    </ligand>
</feature>
<evidence type="ECO:0000313" key="4">
    <source>
        <dbReference type="Proteomes" id="UP000527616"/>
    </source>
</evidence>
<gene>
    <name evidence="1" type="primary">thiL</name>
    <name evidence="3" type="ORF">GGQ54_003049</name>
</gene>
<feature type="binding site" evidence="1">
    <location>
        <position position="166"/>
    </location>
    <ligand>
        <name>ATP</name>
        <dbReference type="ChEBI" id="CHEBI:30616"/>
    </ligand>
</feature>
<dbReference type="InterPro" id="IPR016188">
    <property type="entry name" value="PurM-like_N"/>
</dbReference>
<keyword evidence="1" id="KW-0479">Metal-binding</keyword>
<dbReference type="GO" id="GO:0000287">
    <property type="term" value="F:magnesium ion binding"/>
    <property type="evidence" value="ECO:0007669"/>
    <property type="project" value="UniProtKB-UniRule"/>
</dbReference>
<keyword evidence="1" id="KW-0460">Magnesium</keyword>
<feature type="binding site" evidence="1">
    <location>
        <position position="93"/>
    </location>
    <ligand>
        <name>Mg(2+)</name>
        <dbReference type="ChEBI" id="CHEBI:18420"/>
        <label>4</label>
    </ligand>
</feature>
<feature type="binding site" evidence="1">
    <location>
        <position position="64"/>
    </location>
    <ligand>
        <name>Mg(2+)</name>
        <dbReference type="ChEBI" id="CHEBI:18420"/>
        <label>2</label>
    </ligand>
</feature>
<evidence type="ECO:0000313" key="3">
    <source>
        <dbReference type="EMBL" id="NYI72489.1"/>
    </source>
</evidence>
<evidence type="ECO:0000256" key="1">
    <source>
        <dbReference type="HAMAP-Rule" id="MF_02128"/>
    </source>
</evidence>
<keyword evidence="1" id="KW-0547">Nucleotide-binding</keyword>
<dbReference type="Proteomes" id="UP000527616">
    <property type="component" value="Unassembled WGS sequence"/>
</dbReference>
<comment type="caution">
    <text evidence="3">The sequence shown here is derived from an EMBL/GenBank/DDBJ whole genome shotgun (WGS) entry which is preliminary data.</text>
</comment>
<keyword evidence="4" id="KW-1185">Reference proteome</keyword>
<protein>
    <recommendedName>
        <fullName evidence="1">Thiamine-monophosphate kinase</fullName>
        <shortName evidence="1">TMP kinase</shortName>
        <shortName evidence="1">Thiamine-phosphate kinase</shortName>
        <ecNumber evidence="1">2.7.4.16</ecNumber>
    </recommendedName>
</protein>
<dbReference type="Gene3D" id="3.30.1330.10">
    <property type="entry name" value="PurM-like, N-terminal domain"/>
    <property type="match status" value="1"/>
</dbReference>
<feature type="binding site" evidence="1">
    <location>
        <position position="49"/>
    </location>
    <ligand>
        <name>Mg(2+)</name>
        <dbReference type="ChEBI" id="CHEBI:18420"/>
        <label>4</label>
    </ligand>
</feature>
<dbReference type="NCBIfam" id="TIGR01379">
    <property type="entry name" value="thiL"/>
    <property type="match status" value="1"/>
</dbReference>
<feature type="domain" description="PurM-like N-terminal" evidence="2">
    <location>
        <begin position="47"/>
        <end position="156"/>
    </location>
</feature>
<comment type="catalytic activity">
    <reaction evidence="1">
        <text>thiamine phosphate + ATP = thiamine diphosphate + ADP</text>
        <dbReference type="Rhea" id="RHEA:15913"/>
        <dbReference type="ChEBI" id="CHEBI:30616"/>
        <dbReference type="ChEBI" id="CHEBI:37575"/>
        <dbReference type="ChEBI" id="CHEBI:58937"/>
        <dbReference type="ChEBI" id="CHEBI:456216"/>
        <dbReference type="EC" id="2.7.4.16"/>
    </reaction>
</comment>
<dbReference type="SUPFAM" id="SSF56042">
    <property type="entry name" value="PurM C-terminal domain-like"/>
    <property type="match status" value="1"/>
</dbReference>